<keyword evidence="6 8" id="KW-0472">Membrane</keyword>
<dbReference type="Pfam" id="PF13715">
    <property type="entry name" value="CarbopepD_reg_2"/>
    <property type="match status" value="1"/>
</dbReference>
<feature type="domain" description="TonB-dependent receptor plug" evidence="12">
    <location>
        <begin position="117"/>
        <end position="219"/>
    </location>
</feature>
<dbReference type="InterPro" id="IPR000531">
    <property type="entry name" value="Beta-barrel_TonB"/>
</dbReference>
<feature type="domain" description="TonB-dependent receptor-like beta-barrel" evidence="11">
    <location>
        <begin position="354"/>
        <end position="935"/>
    </location>
</feature>
<dbReference type="RefSeq" id="WP_129131691.1">
    <property type="nucleotide sequence ID" value="NZ_SDHW01000004.1"/>
</dbReference>
<comment type="subcellular location">
    <subcellularLocation>
        <location evidence="1 8">Cell outer membrane</location>
        <topology evidence="1 8">Multi-pass membrane protein</topology>
    </subcellularLocation>
</comment>
<keyword evidence="2 8" id="KW-0813">Transport</keyword>
<dbReference type="Pfam" id="PF07715">
    <property type="entry name" value="Plug"/>
    <property type="match status" value="1"/>
</dbReference>
<comment type="caution">
    <text evidence="13">The sequence shown here is derived from an EMBL/GenBank/DDBJ whole genome shotgun (WGS) entry which is preliminary data.</text>
</comment>
<accession>A0A4Q1CGU5</accession>
<dbReference type="SUPFAM" id="SSF56935">
    <property type="entry name" value="Porins"/>
    <property type="match status" value="1"/>
</dbReference>
<evidence type="ECO:0000256" key="10">
    <source>
        <dbReference type="SAM" id="SignalP"/>
    </source>
</evidence>
<evidence type="ECO:0000313" key="14">
    <source>
        <dbReference type="Proteomes" id="UP000290204"/>
    </source>
</evidence>
<evidence type="ECO:0000256" key="4">
    <source>
        <dbReference type="ARBA" id="ARBA00022692"/>
    </source>
</evidence>
<dbReference type="Gene3D" id="2.60.40.1120">
    <property type="entry name" value="Carboxypeptidase-like, regulatory domain"/>
    <property type="match status" value="1"/>
</dbReference>
<keyword evidence="10" id="KW-0732">Signal</keyword>
<evidence type="ECO:0000256" key="1">
    <source>
        <dbReference type="ARBA" id="ARBA00004571"/>
    </source>
</evidence>
<dbReference type="InterPro" id="IPR036942">
    <property type="entry name" value="Beta-barrel_TonB_sf"/>
</dbReference>
<sequence>MKQKRMLVFLFALLAAIYSWAQNNSTIIISGTVKDKEGLLLPNVSVTEKGTSNTVITNEAGTFRISVKNRNAELLISSVGFQPLTVKAADNISIVLEAKSEELQEVAVVGYSSKKRIELSSSVSVVSGEKLRDVTSNELTSLLQGKAPGVVVSTGSGDPTSGSNVLIRGAGTINASTAPLYVVDGNIGGTFNPNDVESVTILKDAAATGLYGSRAANGVIIVTTKSGKSGKAKIEFTSTAGFSEATTGNFRLMNTQQLYDYQKTFFNPNPAALNTNTNWWDLAFRRAKVQSYNLSASGGSDKTTYYISGNYYKEEGTLINNDKTAYNFRTNISHKLSERLKVSVLLNGIFTKDTYNPDATVYDAYLNMPFDSAYNVDGTPKDARYGTWYGRDRDNFLHSLQYNFSKAKSFNMNGDLNLDYKISKHFSFATYNRARLFNYRSDAFYDKRSKEGATDAGALYNSTSFTNKLLTSNRLKYTNNFGNHGITALAVAEVEKTFAESIDTYATGLPPGRPVLSTSTGEKKTISGRVDESIFSKYLAQADYNYSNKYFFVASFVNEYSSRFGKNNPSANFYQLGASWIISNEDFLNVKPITFLKLRASYGTTGNADGIGDYAALGLYSISQGASYAGLPGAAPSQKANPDLTWERMTTSNIGVDVSFFKRIDLTVDAYNRVSTDLLFFRPLPATTGYDGVYENVGSIRNRGIEFNITSKNFTRKFTWETNLNMAFNRNKVLSVNQGRTEVFTGARQPVAVGRDMDEWYMPVWAGVNPVNGEPLWEKLLTDADGKSYVIYTNSYNAATRQYIGKSAAPKFTGGVTNTFAYNNFTLTAFLNFVYGNRVYNDSRFYFDNDGLYESYNQMQLAKGWSRWSKPGDIATHPKPVHGRTDASNASSTRYLEDGSYIRLRNIRLSYDLPNSVISKAKLSAVRFFVSGDNLWTLTNFSGVDPEVVLSGGESSIKYPISKKVLFGLNISF</sequence>
<dbReference type="Proteomes" id="UP000290204">
    <property type="component" value="Unassembled WGS sequence"/>
</dbReference>
<dbReference type="NCBIfam" id="TIGR04057">
    <property type="entry name" value="SusC_RagA_signa"/>
    <property type="match status" value="1"/>
</dbReference>
<dbReference type="Gene3D" id="2.170.130.10">
    <property type="entry name" value="TonB-dependent receptor, plug domain"/>
    <property type="match status" value="1"/>
</dbReference>
<evidence type="ECO:0000259" key="11">
    <source>
        <dbReference type="Pfam" id="PF00593"/>
    </source>
</evidence>
<evidence type="ECO:0000256" key="7">
    <source>
        <dbReference type="ARBA" id="ARBA00023237"/>
    </source>
</evidence>
<dbReference type="Gene3D" id="2.40.170.20">
    <property type="entry name" value="TonB-dependent receptor, beta-barrel domain"/>
    <property type="match status" value="1"/>
</dbReference>
<dbReference type="InterPro" id="IPR039426">
    <property type="entry name" value="TonB-dep_rcpt-like"/>
</dbReference>
<evidence type="ECO:0000313" key="13">
    <source>
        <dbReference type="EMBL" id="RXK59388.1"/>
    </source>
</evidence>
<evidence type="ECO:0000256" key="6">
    <source>
        <dbReference type="ARBA" id="ARBA00023136"/>
    </source>
</evidence>
<evidence type="ECO:0000256" key="2">
    <source>
        <dbReference type="ARBA" id="ARBA00022448"/>
    </source>
</evidence>
<dbReference type="InterPro" id="IPR023997">
    <property type="entry name" value="TonB-dep_OMP_SusC/RagA_CS"/>
</dbReference>
<dbReference type="InterPro" id="IPR008969">
    <property type="entry name" value="CarboxyPept-like_regulatory"/>
</dbReference>
<dbReference type="InterPro" id="IPR037066">
    <property type="entry name" value="Plug_dom_sf"/>
</dbReference>
<dbReference type="EMBL" id="SDHW01000004">
    <property type="protein sequence ID" value="RXK59388.1"/>
    <property type="molecule type" value="Genomic_DNA"/>
</dbReference>
<evidence type="ECO:0000256" key="9">
    <source>
        <dbReference type="RuleBase" id="RU003357"/>
    </source>
</evidence>
<evidence type="ECO:0000259" key="12">
    <source>
        <dbReference type="Pfam" id="PF07715"/>
    </source>
</evidence>
<dbReference type="PROSITE" id="PS52016">
    <property type="entry name" value="TONB_DEPENDENT_REC_3"/>
    <property type="match status" value="1"/>
</dbReference>
<keyword evidence="14" id="KW-1185">Reference proteome</keyword>
<protein>
    <submittedName>
        <fullName evidence="13">SusC/RagA family TonB-linked outer membrane protein</fullName>
    </submittedName>
</protein>
<comment type="similarity">
    <text evidence="8 9">Belongs to the TonB-dependent receptor family.</text>
</comment>
<evidence type="ECO:0000256" key="8">
    <source>
        <dbReference type="PROSITE-ProRule" id="PRU01360"/>
    </source>
</evidence>
<keyword evidence="5 9" id="KW-0798">TonB box</keyword>
<dbReference type="GO" id="GO:0009279">
    <property type="term" value="C:cell outer membrane"/>
    <property type="evidence" value="ECO:0007669"/>
    <property type="project" value="UniProtKB-SubCell"/>
</dbReference>
<proteinExistence type="inferred from homology"/>
<keyword evidence="4 8" id="KW-0812">Transmembrane</keyword>
<keyword evidence="7 8" id="KW-0998">Cell outer membrane</keyword>
<evidence type="ECO:0000256" key="3">
    <source>
        <dbReference type="ARBA" id="ARBA00022452"/>
    </source>
</evidence>
<keyword evidence="3 8" id="KW-1134">Transmembrane beta strand</keyword>
<feature type="chain" id="PRO_5020603708" evidence="10">
    <location>
        <begin position="22"/>
        <end position="973"/>
    </location>
</feature>
<dbReference type="AlphaFoldDB" id="A0A4Q1CGU5"/>
<feature type="signal peptide" evidence="10">
    <location>
        <begin position="1"/>
        <end position="21"/>
    </location>
</feature>
<dbReference type="InterPro" id="IPR012910">
    <property type="entry name" value="Plug_dom"/>
</dbReference>
<reference evidence="13 14" key="1">
    <citation type="submission" date="2019-01" db="EMBL/GenBank/DDBJ databases">
        <title>Lacibacter sp. strain TTM-7.</title>
        <authorList>
            <person name="Chen W.-M."/>
        </authorList>
    </citation>
    <scope>NUCLEOTIDE SEQUENCE [LARGE SCALE GENOMIC DNA]</scope>
    <source>
        <strain evidence="13 14">TTM-7</strain>
    </source>
</reference>
<evidence type="ECO:0000256" key="5">
    <source>
        <dbReference type="ARBA" id="ARBA00023077"/>
    </source>
</evidence>
<dbReference type="OrthoDB" id="9768177at2"/>
<gene>
    <name evidence="13" type="ORF">ESA94_14740</name>
</gene>
<dbReference type="SUPFAM" id="SSF49464">
    <property type="entry name" value="Carboxypeptidase regulatory domain-like"/>
    <property type="match status" value="1"/>
</dbReference>
<name>A0A4Q1CGU5_9BACT</name>
<dbReference type="InterPro" id="IPR023996">
    <property type="entry name" value="TonB-dep_OMP_SusC/RagA"/>
</dbReference>
<dbReference type="Pfam" id="PF00593">
    <property type="entry name" value="TonB_dep_Rec_b-barrel"/>
    <property type="match status" value="1"/>
</dbReference>
<dbReference type="NCBIfam" id="TIGR04056">
    <property type="entry name" value="OMP_RagA_SusC"/>
    <property type="match status" value="1"/>
</dbReference>
<organism evidence="13 14">
    <name type="scientific">Lacibacter luteus</name>
    <dbReference type="NCBI Taxonomy" id="2508719"/>
    <lineage>
        <taxon>Bacteria</taxon>
        <taxon>Pseudomonadati</taxon>
        <taxon>Bacteroidota</taxon>
        <taxon>Chitinophagia</taxon>
        <taxon>Chitinophagales</taxon>
        <taxon>Chitinophagaceae</taxon>
        <taxon>Lacibacter</taxon>
    </lineage>
</organism>